<feature type="compositionally biased region" description="Polar residues" evidence="15">
    <location>
        <begin position="239"/>
        <end position="254"/>
    </location>
</feature>
<evidence type="ECO:0000313" key="19">
    <source>
        <dbReference type="Proteomes" id="UP001231189"/>
    </source>
</evidence>
<accession>A0AAD8U7T9</accession>
<comment type="subcellular location">
    <subcellularLocation>
        <location evidence="2">Cytoplasm</location>
    </subcellularLocation>
    <subcellularLocation>
        <location evidence="1">Nucleus</location>
    </subcellularLocation>
</comment>
<evidence type="ECO:0000259" key="17">
    <source>
        <dbReference type="PROSITE" id="PS51788"/>
    </source>
</evidence>
<reference evidence="18" key="1">
    <citation type="submission" date="2023-07" db="EMBL/GenBank/DDBJ databases">
        <title>A chromosome-level genome assembly of Lolium multiflorum.</title>
        <authorList>
            <person name="Chen Y."/>
            <person name="Copetti D."/>
            <person name="Kolliker R."/>
            <person name="Studer B."/>
        </authorList>
    </citation>
    <scope>NUCLEOTIDE SEQUENCE</scope>
    <source>
        <strain evidence="18">02402/16</strain>
        <tissue evidence="18">Leaf</tissue>
    </source>
</reference>
<dbReference type="GO" id="GO:0005737">
    <property type="term" value="C:cytoplasm"/>
    <property type="evidence" value="ECO:0007669"/>
    <property type="project" value="UniProtKB-SubCell"/>
</dbReference>
<dbReference type="GO" id="GO:0046872">
    <property type="term" value="F:metal ion binding"/>
    <property type="evidence" value="ECO:0007669"/>
    <property type="project" value="UniProtKB-KW"/>
</dbReference>
<dbReference type="FunFam" id="2.170.150.20:FF:000005">
    <property type="entry name" value="Blast:Protein cereblon homolog"/>
    <property type="match status" value="1"/>
</dbReference>
<evidence type="ECO:0000256" key="1">
    <source>
        <dbReference type="ARBA" id="ARBA00004123"/>
    </source>
</evidence>
<comment type="pathway">
    <text evidence="3">Protein modification; protein ubiquitination.</text>
</comment>
<dbReference type="InterPro" id="IPR003111">
    <property type="entry name" value="Lon_prtase_N"/>
</dbReference>
<comment type="function">
    <text evidence="13">Substrate recognition component of a DCX (DDB1-CUL4-X-box) E3 protein ligase complex that mediates the ubiquitination and subsequent proteasomal degradation of target proteins. Has an essential role in mediating growth by negatively regulating insulin signaling. It also has a role in maintaining presynaptic function in the neuromuscular junction synapses of third-instar larvae.</text>
</comment>
<keyword evidence="11" id="KW-0539">Nucleus</keyword>
<dbReference type="PROSITE" id="PS51788">
    <property type="entry name" value="CULT"/>
    <property type="match status" value="1"/>
</dbReference>
<feature type="compositionally biased region" description="Polar residues" evidence="15">
    <location>
        <begin position="294"/>
        <end position="306"/>
    </location>
</feature>
<proteinExistence type="inferred from homology"/>
<feature type="region of interest" description="Disordered" evidence="15">
    <location>
        <begin position="294"/>
        <end position="327"/>
    </location>
</feature>
<dbReference type="PANTHER" id="PTHR14255">
    <property type="entry name" value="CEREBLON"/>
    <property type="match status" value="1"/>
</dbReference>
<feature type="compositionally biased region" description="Acidic residues" evidence="15">
    <location>
        <begin position="23"/>
        <end position="51"/>
    </location>
</feature>
<keyword evidence="8" id="KW-0479">Metal-binding</keyword>
<dbReference type="Gene3D" id="2.170.150.20">
    <property type="entry name" value="Peptide methionine sulfoxide reductase"/>
    <property type="match status" value="1"/>
</dbReference>
<name>A0AAD8U7T9_LOLMU</name>
<evidence type="ECO:0000256" key="10">
    <source>
        <dbReference type="ARBA" id="ARBA00022833"/>
    </source>
</evidence>
<evidence type="ECO:0000313" key="18">
    <source>
        <dbReference type="EMBL" id="KAK1699237.1"/>
    </source>
</evidence>
<organism evidence="18 19">
    <name type="scientific">Lolium multiflorum</name>
    <name type="common">Italian ryegrass</name>
    <name type="synonym">Lolium perenne subsp. multiflorum</name>
    <dbReference type="NCBI Taxonomy" id="4521"/>
    <lineage>
        <taxon>Eukaryota</taxon>
        <taxon>Viridiplantae</taxon>
        <taxon>Streptophyta</taxon>
        <taxon>Embryophyta</taxon>
        <taxon>Tracheophyta</taxon>
        <taxon>Spermatophyta</taxon>
        <taxon>Magnoliopsida</taxon>
        <taxon>Liliopsida</taxon>
        <taxon>Poales</taxon>
        <taxon>Poaceae</taxon>
        <taxon>BOP clade</taxon>
        <taxon>Pooideae</taxon>
        <taxon>Poodae</taxon>
        <taxon>Poeae</taxon>
        <taxon>Poeae Chloroplast Group 2 (Poeae type)</taxon>
        <taxon>Loliodinae</taxon>
        <taxon>Loliinae</taxon>
        <taxon>Lolium</taxon>
    </lineage>
</organism>
<feature type="region of interest" description="Disordered" evidence="15">
    <location>
        <begin position="22"/>
        <end position="51"/>
    </location>
</feature>
<dbReference type="Gene3D" id="2.30.130.40">
    <property type="entry name" value="LON domain-like"/>
    <property type="match status" value="1"/>
</dbReference>
<evidence type="ECO:0000256" key="14">
    <source>
        <dbReference type="ARBA" id="ARBA00046796"/>
    </source>
</evidence>
<keyword evidence="10" id="KW-0862">Zinc</keyword>
<evidence type="ECO:0000256" key="7">
    <source>
        <dbReference type="ARBA" id="ARBA00022490"/>
    </source>
</evidence>
<sequence>MAADWEGIHPRELRQMEEIRELDMEELNVETEDEGGGDEEEEEDDEEEEDVDYSRLLAVHSFRRLDRRNGRAIRYSHDASLHGYLGEVEDTPGRKVALLDAGAILSLPMLFLHGVVLFPEANLPLRLIEARLVASVEKALRHVDAPNTIGVVLMYRRPNHRYYSGASVGTTAEIRQLGRLDDGSVNVKARGQQRFRLIRHWQDVDGVVWGEVQIIEEDAPLRTPRDAFAQLAASSSFQPHTSSPVTSLDVSLSEQQDHMDSDVDCDSSSRKSSASDHSMVDTKIYHSSSQSSNSMKFCVSSQSGKNTDMDEEDYLCSTPPSSARKTDTKQQHQYNAARYQKQPCQASLSFWPRWTYEMYDSYALARRAADLWRLIIKKQIMDDYVTKPDLLSFYIGSQLPVSEPLRQKLLEIDGISYRLRREIQLLNACDIIKCRYCKTEIAKRSDVVAMSSDGPLGTYVNPHGFVHATITVNNATGLALEGSPSKVHSWFPGYAWTIASCAECGSNIGWLFSTTKKHLQPKSFWGIRSSQIADIVDEEQGKE</sequence>
<dbReference type="Gene3D" id="1.20.58.1480">
    <property type="match status" value="1"/>
</dbReference>
<dbReference type="CDD" id="cd15777">
    <property type="entry name" value="CRBN_C_like"/>
    <property type="match status" value="1"/>
</dbReference>
<dbReference type="GO" id="GO:0016567">
    <property type="term" value="P:protein ubiquitination"/>
    <property type="evidence" value="ECO:0007669"/>
    <property type="project" value="TreeGrafter"/>
</dbReference>
<dbReference type="AlphaFoldDB" id="A0AAD8U7T9"/>
<evidence type="ECO:0000256" key="13">
    <source>
        <dbReference type="ARBA" id="ARBA00046075"/>
    </source>
</evidence>
<comment type="similarity">
    <text evidence="4">Belongs to the CRBN family.</text>
</comment>
<evidence type="ECO:0000256" key="3">
    <source>
        <dbReference type="ARBA" id="ARBA00004906"/>
    </source>
</evidence>
<dbReference type="Proteomes" id="UP001231189">
    <property type="component" value="Unassembled WGS sequence"/>
</dbReference>
<evidence type="ECO:0000256" key="8">
    <source>
        <dbReference type="ARBA" id="ARBA00022723"/>
    </source>
</evidence>
<comment type="caution">
    <text evidence="18">The sequence shown here is derived from an EMBL/GenBank/DDBJ whole genome shotgun (WGS) entry which is preliminary data.</text>
</comment>
<evidence type="ECO:0000256" key="2">
    <source>
        <dbReference type="ARBA" id="ARBA00004496"/>
    </source>
</evidence>
<feature type="domain" description="CULT" evidence="17">
    <location>
        <begin position="429"/>
        <end position="536"/>
    </location>
</feature>
<keyword evidence="9" id="KW-0833">Ubl conjugation pathway</keyword>
<evidence type="ECO:0000259" key="16">
    <source>
        <dbReference type="PROSITE" id="PS51787"/>
    </source>
</evidence>
<dbReference type="PANTHER" id="PTHR14255:SF4">
    <property type="entry name" value="PROTEIN CEREBLON"/>
    <property type="match status" value="1"/>
</dbReference>
<evidence type="ECO:0000256" key="12">
    <source>
        <dbReference type="ARBA" id="ARBA00030079"/>
    </source>
</evidence>
<dbReference type="InterPro" id="IPR015947">
    <property type="entry name" value="PUA-like_sf"/>
</dbReference>
<evidence type="ECO:0000256" key="4">
    <source>
        <dbReference type="ARBA" id="ARBA00005293"/>
    </source>
</evidence>
<dbReference type="PROSITE" id="PS51787">
    <property type="entry name" value="LON_N"/>
    <property type="match status" value="1"/>
</dbReference>
<keyword evidence="7" id="KW-0963">Cytoplasm</keyword>
<dbReference type="InterPro" id="IPR046336">
    <property type="entry name" value="Lon_prtase_N_sf"/>
</dbReference>
<evidence type="ECO:0000256" key="15">
    <source>
        <dbReference type="SAM" id="MobiDB-lite"/>
    </source>
</evidence>
<evidence type="ECO:0000256" key="5">
    <source>
        <dbReference type="ARBA" id="ARBA00009142"/>
    </source>
</evidence>
<dbReference type="SUPFAM" id="SSF88697">
    <property type="entry name" value="PUA domain-like"/>
    <property type="match status" value="1"/>
</dbReference>
<dbReference type="Pfam" id="PF03226">
    <property type="entry name" value="Yippee-Mis18"/>
    <property type="match status" value="1"/>
</dbReference>
<protein>
    <recommendedName>
        <fullName evidence="6">Protein cereblon</fullName>
    </recommendedName>
    <alternativeName>
        <fullName evidence="12">Protein ohgata</fullName>
    </alternativeName>
</protein>
<comment type="similarity">
    <text evidence="5">Belongs to the 4-toluene sulfonate uptake permease (TSUP) (TC 2.A.102) family.</text>
</comment>
<dbReference type="FunFam" id="1.20.58.1480:FF:000007">
    <property type="entry name" value="Lon protease homolog"/>
    <property type="match status" value="1"/>
</dbReference>
<comment type="subunit">
    <text evidence="14">Likely a component of a DCX (DDB1-CUL4-X-box) protein ligase complex. May interact with pic/DDB1.</text>
</comment>
<dbReference type="SMART" id="SM00464">
    <property type="entry name" value="LON"/>
    <property type="match status" value="1"/>
</dbReference>
<dbReference type="GO" id="GO:0031464">
    <property type="term" value="C:Cul4A-RING E3 ubiquitin ligase complex"/>
    <property type="evidence" value="ECO:0007669"/>
    <property type="project" value="TreeGrafter"/>
</dbReference>
<keyword evidence="19" id="KW-1185">Reference proteome</keyword>
<dbReference type="EMBL" id="JAUUTY010000001">
    <property type="protein sequence ID" value="KAK1699237.1"/>
    <property type="molecule type" value="Genomic_DNA"/>
</dbReference>
<dbReference type="InterPro" id="IPR004910">
    <property type="entry name" value="Yippee/Mis18/Cereblon"/>
</dbReference>
<feature type="region of interest" description="Disordered" evidence="15">
    <location>
        <begin position="234"/>
        <end position="280"/>
    </location>
</feature>
<evidence type="ECO:0000256" key="6">
    <source>
        <dbReference type="ARBA" id="ARBA00014394"/>
    </source>
</evidence>
<evidence type="ECO:0000256" key="9">
    <source>
        <dbReference type="ARBA" id="ARBA00022786"/>
    </source>
</evidence>
<dbReference type="InterPro" id="IPR034750">
    <property type="entry name" value="CULT"/>
</dbReference>
<dbReference type="GO" id="GO:0005634">
    <property type="term" value="C:nucleus"/>
    <property type="evidence" value="ECO:0007669"/>
    <property type="project" value="UniProtKB-SubCell"/>
</dbReference>
<dbReference type="FunFam" id="2.30.130.40:FF:000009">
    <property type="entry name" value="ATP-dependent protease La domain-containing protein"/>
    <property type="match status" value="1"/>
</dbReference>
<gene>
    <name evidence="18" type="ORF">QYE76_015934</name>
</gene>
<evidence type="ECO:0000256" key="11">
    <source>
        <dbReference type="ARBA" id="ARBA00023242"/>
    </source>
</evidence>
<feature type="domain" description="Lon N-terminal" evidence="16">
    <location>
        <begin position="107"/>
        <end position="430"/>
    </location>
</feature>
<dbReference type="Pfam" id="PF02190">
    <property type="entry name" value="LON_substr_bdg"/>
    <property type="match status" value="1"/>
</dbReference>